<dbReference type="Gene3D" id="3.30.450.40">
    <property type="match status" value="1"/>
</dbReference>
<proteinExistence type="predicted"/>
<name>A0A844H9X2_9RHOB</name>
<dbReference type="PANTHER" id="PTHR40660">
    <property type="entry name" value="5'-PHOSPHATE OXIDASE PUTATIVE DOMAIN-CONTAINING PROTEIN-RELATED"/>
    <property type="match status" value="1"/>
</dbReference>
<reference evidence="2 3" key="1">
    <citation type="submission" date="2019-11" db="EMBL/GenBank/DDBJ databases">
        <authorList>
            <person name="Dong K."/>
        </authorList>
    </citation>
    <scope>NUCLEOTIDE SEQUENCE [LARGE SCALE GENOMIC DNA]</scope>
    <source>
        <strain evidence="2 3">JCM 17370</strain>
    </source>
</reference>
<organism evidence="2 3">
    <name type="scientific">Paracoccus limosus</name>
    <dbReference type="NCBI Taxonomy" id="913252"/>
    <lineage>
        <taxon>Bacteria</taxon>
        <taxon>Pseudomonadati</taxon>
        <taxon>Pseudomonadota</taxon>
        <taxon>Alphaproteobacteria</taxon>
        <taxon>Rhodobacterales</taxon>
        <taxon>Paracoccaceae</taxon>
        <taxon>Paracoccus</taxon>
    </lineage>
</organism>
<evidence type="ECO:0000259" key="1">
    <source>
        <dbReference type="SMART" id="SM00065"/>
    </source>
</evidence>
<dbReference type="Proteomes" id="UP000442533">
    <property type="component" value="Unassembled WGS sequence"/>
</dbReference>
<dbReference type="Pfam" id="PF13185">
    <property type="entry name" value="GAF_2"/>
    <property type="match status" value="1"/>
</dbReference>
<evidence type="ECO:0000313" key="3">
    <source>
        <dbReference type="Proteomes" id="UP000442533"/>
    </source>
</evidence>
<dbReference type="PANTHER" id="PTHR40660:SF1">
    <property type="entry name" value="5'-PHOSPHATE OXIDASE PUTATIVE DOMAIN-CONTAINING PROTEIN-RELATED"/>
    <property type="match status" value="1"/>
</dbReference>
<dbReference type="InterPro" id="IPR003018">
    <property type="entry name" value="GAF"/>
</dbReference>
<gene>
    <name evidence="2" type="ORF">GL279_17980</name>
</gene>
<accession>A0A844H9X2</accession>
<feature type="domain" description="GAF" evidence="1">
    <location>
        <begin position="161"/>
        <end position="312"/>
    </location>
</feature>
<dbReference type="InterPro" id="IPR011576">
    <property type="entry name" value="Pyridox_Oxase_N"/>
</dbReference>
<dbReference type="SUPFAM" id="SSF55781">
    <property type="entry name" value="GAF domain-like"/>
    <property type="match status" value="1"/>
</dbReference>
<dbReference type="InterPro" id="IPR012349">
    <property type="entry name" value="Split_barrel_FMN-bd"/>
</dbReference>
<dbReference type="Pfam" id="PF01243">
    <property type="entry name" value="PNPOx_N"/>
    <property type="match status" value="1"/>
</dbReference>
<protein>
    <submittedName>
        <fullName evidence="2">GAF domain-containing protein</fullName>
    </submittedName>
</protein>
<dbReference type="SUPFAM" id="SSF50475">
    <property type="entry name" value="FMN-binding split barrel"/>
    <property type="match status" value="1"/>
</dbReference>
<evidence type="ECO:0000313" key="2">
    <source>
        <dbReference type="EMBL" id="MTH36480.1"/>
    </source>
</evidence>
<dbReference type="EMBL" id="WMIF01000041">
    <property type="protein sequence ID" value="MTH36480.1"/>
    <property type="molecule type" value="Genomic_DNA"/>
</dbReference>
<dbReference type="SMART" id="SM00065">
    <property type="entry name" value="GAF"/>
    <property type="match status" value="1"/>
</dbReference>
<sequence>MTDPSRLDACFEGVIPSVIATTGPDGEPNISYLSHVTRVDDDHIALSNQFFGKTAANLRGNPCATILMVDGRTGAQFRVEALFVRSETQGPLFAHMDAQLTASSAQLGMSNTMKLKGIDIFRILSISAPPTQAPVAPADTAPVPSLPALAAAVTAIDTASEISTACEALLDASLAVLDADAAMILMCDHPRDALIAVLSRGYDAGGAGAEVPFGVGVIGLAASTRQVIRIGDIGRVRRLNAAIDAQTEPEARSRRIPLPGLGGALSHMAVPLITGQNLVGVMFVESRSRLAFGIQHEAAAAILARALATAMRGDDLPVPAAVPGPTRSRPPLTDRVIRVRHYTYDDSVFIDDAYVIKGVAGRILVFLIETCLEQSRDAFTNREIRLASSLRLPGYRDNLETRLILLRRRLEERAAPIRLEPIGRGRIRLVLEGRPELITAGPGEDTI</sequence>
<dbReference type="Gene3D" id="2.30.110.10">
    <property type="entry name" value="Electron Transport, Fmn-binding Protein, Chain A"/>
    <property type="match status" value="1"/>
</dbReference>
<dbReference type="RefSeq" id="WP_155065992.1">
    <property type="nucleotide sequence ID" value="NZ_WMIF01000041.1"/>
</dbReference>
<comment type="caution">
    <text evidence="2">The sequence shown here is derived from an EMBL/GenBank/DDBJ whole genome shotgun (WGS) entry which is preliminary data.</text>
</comment>
<dbReference type="InterPro" id="IPR029016">
    <property type="entry name" value="GAF-like_dom_sf"/>
</dbReference>
<dbReference type="OrthoDB" id="329702at2"/>
<dbReference type="AlphaFoldDB" id="A0A844H9X2"/>
<keyword evidence="3" id="KW-1185">Reference proteome</keyword>